<name>A0A1B6G7W6_9HEMI</name>
<dbReference type="PANTHER" id="PTHR23235:SF150">
    <property type="entry name" value="KRUEPPEL-LIKE FACTOR LUNA"/>
    <property type="match status" value="1"/>
</dbReference>
<keyword evidence="3" id="KW-0677">Repeat</keyword>
<dbReference type="InterPro" id="IPR013087">
    <property type="entry name" value="Znf_C2H2_type"/>
</dbReference>
<evidence type="ECO:0000256" key="1">
    <source>
        <dbReference type="ARBA" id="ARBA00004123"/>
    </source>
</evidence>
<keyword evidence="5" id="KW-0862">Zinc</keyword>
<evidence type="ECO:0000256" key="6">
    <source>
        <dbReference type="ARBA" id="ARBA00023242"/>
    </source>
</evidence>
<accession>A0A1B6G7W6</accession>
<dbReference type="CDD" id="cd21973">
    <property type="entry name" value="KLF6_7_N-like"/>
    <property type="match status" value="1"/>
</dbReference>
<protein>
    <recommendedName>
        <fullName evidence="9">C2H2-type domain-containing protein</fullName>
    </recommendedName>
</protein>
<dbReference type="Pfam" id="PF00096">
    <property type="entry name" value="zf-C2H2"/>
    <property type="match status" value="3"/>
</dbReference>
<dbReference type="AlphaFoldDB" id="A0A1B6G7W6"/>
<feature type="region of interest" description="Disordered" evidence="8">
    <location>
        <begin position="157"/>
        <end position="182"/>
    </location>
</feature>
<feature type="domain" description="C2H2-type" evidence="9">
    <location>
        <begin position="299"/>
        <end position="322"/>
    </location>
</feature>
<keyword evidence="2" id="KW-0479">Metal-binding</keyword>
<dbReference type="GO" id="GO:0000978">
    <property type="term" value="F:RNA polymerase II cis-regulatory region sequence-specific DNA binding"/>
    <property type="evidence" value="ECO:0007669"/>
    <property type="project" value="TreeGrafter"/>
</dbReference>
<organism evidence="10">
    <name type="scientific">Cuerna arida</name>
    <dbReference type="NCBI Taxonomy" id="1464854"/>
    <lineage>
        <taxon>Eukaryota</taxon>
        <taxon>Metazoa</taxon>
        <taxon>Ecdysozoa</taxon>
        <taxon>Arthropoda</taxon>
        <taxon>Hexapoda</taxon>
        <taxon>Insecta</taxon>
        <taxon>Pterygota</taxon>
        <taxon>Neoptera</taxon>
        <taxon>Paraneoptera</taxon>
        <taxon>Hemiptera</taxon>
        <taxon>Auchenorrhyncha</taxon>
        <taxon>Membracoidea</taxon>
        <taxon>Cicadellidae</taxon>
        <taxon>Cicadellinae</taxon>
        <taxon>Proconiini</taxon>
        <taxon>Cuerna</taxon>
    </lineage>
</organism>
<evidence type="ECO:0000256" key="8">
    <source>
        <dbReference type="SAM" id="MobiDB-lite"/>
    </source>
</evidence>
<feature type="domain" description="C2H2-type" evidence="9">
    <location>
        <begin position="269"/>
        <end position="298"/>
    </location>
</feature>
<evidence type="ECO:0000256" key="4">
    <source>
        <dbReference type="ARBA" id="ARBA00022771"/>
    </source>
</evidence>
<dbReference type="FunFam" id="3.30.160.60:FF:000624">
    <property type="entry name" value="zinc finger protein 697"/>
    <property type="match status" value="1"/>
</dbReference>
<dbReference type="InterPro" id="IPR036236">
    <property type="entry name" value="Znf_C2H2_sf"/>
</dbReference>
<dbReference type="GO" id="GO:0008270">
    <property type="term" value="F:zinc ion binding"/>
    <property type="evidence" value="ECO:0007669"/>
    <property type="project" value="UniProtKB-KW"/>
</dbReference>
<proteinExistence type="predicted"/>
<dbReference type="EMBL" id="GECZ01011224">
    <property type="protein sequence ID" value="JAS58545.1"/>
    <property type="molecule type" value="Transcribed_RNA"/>
</dbReference>
<dbReference type="FunFam" id="3.30.160.60:FF:000021">
    <property type="entry name" value="Basic krueppel-like factor 3"/>
    <property type="match status" value="1"/>
</dbReference>
<evidence type="ECO:0000256" key="3">
    <source>
        <dbReference type="ARBA" id="ARBA00022737"/>
    </source>
</evidence>
<dbReference type="SMART" id="SM00355">
    <property type="entry name" value="ZnF_C2H2"/>
    <property type="match status" value="3"/>
</dbReference>
<dbReference type="Gene3D" id="3.30.160.60">
    <property type="entry name" value="Classic Zinc Finger"/>
    <property type="match status" value="3"/>
</dbReference>
<evidence type="ECO:0000313" key="10">
    <source>
        <dbReference type="EMBL" id="JAS58545.1"/>
    </source>
</evidence>
<dbReference type="FunFam" id="3.30.160.60:FF:000018">
    <property type="entry name" value="Krueppel-like factor 15"/>
    <property type="match status" value="1"/>
</dbReference>
<feature type="compositionally biased region" description="Low complexity" evidence="8">
    <location>
        <begin position="169"/>
        <end position="182"/>
    </location>
</feature>
<dbReference type="PROSITE" id="PS00028">
    <property type="entry name" value="ZINC_FINGER_C2H2_1"/>
    <property type="match status" value="3"/>
</dbReference>
<feature type="domain" description="C2H2-type" evidence="9">
    <location>
        <begin position="239"/>
        <end position="268"/>
    </location>
</feature>
<sequence>MDILPSGNIFRELQDIHDTGYFSAQPSLEDHWQQTCYEMERYLKDEPKLQSYKKLPTDLDTPWNLFTAPVPLSSWTKVEVVNPLTLDELNLSERHLDSLSLSSASSACSGVSWDSSLSCAVLVKKEPMDEDDEDFYDESPGNPLELRFVARSSSAGESILPNLTPPSSPESGQGHSNSSSSCGEMGGLLSVPIVRLTARNSGVARLISVSHSGFSGDSGPASRLHARLDHSPDSRRKIHKCQYPNCKKVYTKSSHLKAHQRTHTGEKPYKCQWEGCGWSFARSDELTRHYRKHTGAKPFKCRHCDRCFSRSDHLALHMKRHV</sequence>
<reference evidence="10" key="1">
    <citation type="submission" date="2015-11" db="EMBL/GenBank/DDBJ databases">
        <title>De novo transcriptome assembly of four potential Pierce s Disease insect vectors from Arizona vineyards.</title>
        <authorList>
            <person name="Tassone E.E."/>
        </authorList>
    </citation>
    <scope>NUCLEOTIDE SEQUENCE</scope>
</reference>
<gene>
    <name evidence="10" type="ORF">g.11762</name>
</gene>
<dbReference type="PROSITE" id="PS50157">
    <property type="entry name" value="ZINC_FINGER_C2H2_2"/>
    <property type="match status" value="3"/>
</dbReference>
<evidence type="ECO:0000256" key="2">
    <source>
        <dbReference type="ARBA" id="ARBA00022723"/>
    </source>
</evidence>
<evidence type="ECO:0000256" key="7">
    <source>
        <dbReference type="PROSITE-ProRule" id="PRU00042"/>
    </source>
</evidence>
<keyword evidence="4 7" id="KW-0863">Zinc-finger</keyword>
<dbReference type="GO" id="GO:0000981">
    <property type="term" value="F:DNA-binding transcription factor activity, RNA polymerase II-specific"/>
    <property type="evidence" value="ECO:0007669"/>
    <property type="project" value="TreeGrafter"/>
</dbReference>
<evidence type="ECO:0000259" key="9">
    <source>
        <dbReference type="PROSITE" id="PS50157"/>
    </source>
</evidence>
<dbReference type="PANTHER" id="PTHR23235">
    <property type="entry name" value="KRUEPPEL-LIKE TRANSCRIPTION FACTOR"/>
    <property type="match status" value="1"/>
</dbReference>
<comment type="subcellular location">
    <subcellularLocation>
        <location evidence="1">Nucleus</location>
    </subcellularLocation>
</comment>
<evidence type="ECO:0000256" key="5">
    <source>
        <dbReference type="ARBA" id="ARBA00022833"/>
    </source>
</evidence>
<keyword evidence="6" id="KW-0539">Nucleus</keyword>
<dbReference type="GO" id="GO:0005634">
    <property type="term" value="C:nucleus"/>
    <property type="evidence" value="ECO:0007669"/>
    <property type="project" value="UniProtKB-SubCell"/>
</dbReference>
<dbReference type="SUPFAM" id="SSF57667">
    <property type="entry name" value="beta-beta-alpha zinc fingers"/>
    <property type="match status" value="2"/>
</dbReference>